<name>A0ABQ9GR40_9NEOP</name>
<evidence type="ECO:0008006" key="4">
    <source>
        <dbReference type="Google" id="ProtNLM"/>
    </source>
</evidence>
<keyword evidence="1" id="KW-0732">Signal</keyword>
<proteinExistence type="predicted"/>
<keyword evidence="3" id="KW-1185">Reference proteome</keyword>
<organism evidence="2 3">
    <name type="scientific">Dryococelus australis</name>
    <dbReference type="NCBI Taxonomy" id="614101"/>
    <lineage>
        <taxon>Eukaryota</taxon>
        <taxon>Metazoa</taxon>
        <taxon>Ecdysozoa</taxon>
        <taxon>Arthropoda</taxon>
        <taxon>Hexapoda</taxon>
        <taxon>Insecta</taxon>
        <taxon>Pterygota</taxon>
        <taxon>Neoptera</taxon>
        <taxon>Polyneoptera</taxon>
        <taxon>Phasmatodea</taxon>
        <taxon>Verophasmatodea</taxon>
        <taxon>Anareolatae</taxon>
        <taxon>Phasmatidae</taxon>
        <taxon>Eurycanthinae</taxon>
        <taxon>Dryococelus</taxon>
    </lineage>
</organism>
<feature type="signal peptide" evidence="1">
    <location>
        <begin position="1"/>
        <end position="25"/>
    </location>
</feature>
<gene>
    <name evidence="2" type="ORF">PR048_025357</name>
</gene>
<comment type="caution">
    <text evidence="2">The sequence shown here is derived from an EMBL/GenBank/DDBJ whole genome shotgun (WGS) entry which is preliminary data.</text>
</comment>
<dbReference type="EMBL" id="JARBHB010000010">
    <property type="protein sequence ID" value="KAJ8874497.1"/>
    <property type="molecule type" value="Genomic_DNA"/>
</dbReference>
<evidence type="ECO:0000313" key="3">
    <source>
        <dbReference type="Proteomes" id="UP001159363"/>
    </source>
</evidence>
<feature type="chain" id="PRO_5045831923" description="DDE Tnp4 domain-containing protein" evidence="1">
    <location>
        <begin position="26"/>
        <end position="395"/>
    </location>
</feature>
<dbReference type="Proteomes" id="UP001159363">
    <property type="component" value="Chromosome 9"/>
</dbReference>
<accession>A0ABQ9GR40</accession>
<reference evidence="2 3" key="1">
    <citation type="submission" date="2023-02" db="EMBL/GenBank/DDBJ databases">
        <title>LHISI_Scaffold_Assembly.</title>
        <authorList>
            <person name="Stuart O.P."/>
            <person name="Cleave R."/>
            <person name="Magrath M.J.L."/>
            <person name="Mikheyev A.S."/>
        </authorList>
    </citation>
    <scope>NUCLEOTIDE SEQUENCE [LARGE SCALE GENOMIC DNA]</scope>
    <source>
        <strain evidence="2">Daus_M_001</strain>
        <tissue evidence="2">Leg muscle</tissue>
    </source>
</reference>
<sequence length="395" mass="43632">MMLEYLRTALLVMLLRIINLNLSAAGPFPGGCVDMPYGIVADDAFPLSPNIMKPFSQRWLSHERRVFNYRLSWARRIVENIFGNLGGDHASGRSMEIRNEFMSYFSGEGEWSDRNKGTPQDVRCSMLTLHCVTRINRLWDSAVIGVDTLALVITPRFIHLQAGSVGGAAGTLTSPLSKGYRGAYLSLLAPSSSFSGTKKILVGLGIGHPALRPPPLRICGLQRTIRGERRSGEGSCERMWCDELIPPEPSSAPVKGRGKVFVREEPGWRTPISFPRRDENTISCVGRRSEQDRELSATLLPFAFTHFPTPRLLACLPAFAYSSLSDGTLQREPAPIRSRVAPRSLARTPYPICEIRNRISPPLHILAKAPSDGLPHLSELMELSLLTTACAQLAK</sequence>
<protein>
    <recommendedName>
        <fullName evidence="4">DDE Tnp4 domain-containing protein</fullName>
    </recommendedName>
</protein>
<evidence type="ECO:0000313" key="2">
    <source>
        <dbReference type="EMBL" id="KAJ8874497.1"/>
    </source>
</evidence>
<evidence type="ECO:0000256" key="1">
    <source>
        <dbReference type="SAM" id="SignalP"/>
    </source>
</evidence>